<name>A9UTT2_MONBE</name>
<dbReference type="EMBL" id="CH991545">
    <property type="protein sequence ID" value="EDQ91547.1"/>
    <property type="molecule type" value="Genomic_DNA"/>
</dbReference>
<dbReference type="RefSeq" id="XP_001743969.1">
    <property type="nucleotide sequence ID" value="XM_001743917.1"/>
</dbReference>
<dbReference type="AlphaFoldDB" id="A9UTT2"/>
<dbReference type="Proteomes" id="UP000001357">
    <property type="component" value="Unassembled WGS sequence"/>
</dbReference>
<proteinExistence type="predicted"/>
<dbReference type="GeneID" id="5889157"/>
<gene>
    <name evidence="2" type="ORF">MONBRDRAFT_31533</name>
</gene>
<organism evidence="2 3">
    <name type="scientific">Monosiga brevicollis</name>
    <name type="common">Choanoflagellate</name>
    <dbReference type="NCBI Taxonomy" id="81824"/>
    <lineage>
        <taxon>Eukaryota</taxon>
        <taxon>Choanoflagellata</taxon>
        <taxon>Craspedida</taxon>
        <taxon>Salpingoecidae</taxon>
        <taxon>Monosiga</taxon>
    </lineage>
</organism>
<dbReference type="eggNOG" id="ENOG502RRYW">
    <property type="taxonomic scope" value="Eukaryota"/>
</dbReference>
<evidence type="ECO:0000313" key="2">
    <source>
        <dbReference type="EMBL" id="EDQ91547.1"/>
    </source>
</evidence>
<dbReference type="Pfam" id="PF25448">
    <property type="entry name" value="DUF7897"/>
    <property type="match status" value="1"/>
</dbReference>
<dbReference type="OMA" id="RAHICSA"/>
<evidence type="ECO:0000259" key="1">
    <source>
        <dbReference type="Pfam" id="PF25448"/>
    </source>
</evidence>
<dbReference type="InParanoid" id="A9UTT2"/>
<reference evidence="2 3" key="1">
    <citation type="journal article" date="2008" name="Nature">
        <title>The genome of the choanoflagellate Monosiga brevicollis and the origin of metazoans.</title>
        <authorList>
            <consortium name="JGI Sequencing"/>
            <person name="King N."/>
            <person name="Westbrook M.J."/>
            <person name="Young S.L."/>
            <person name="Kuo A."/>
            <person name="Abedin M."/>
            <person name="Chapman J."/>
            <person name="Fairclough S."/>
            <person name="Hellsten U."/>
            <person name="Isogai Y."/>
            <person name="Letunic I."/>
            <person name="Marr M."/>
            <person name="Pincus D."/>
            <person name="Putnam N."/>
            <person name="Rokas A."/>
            <person name="Wright K.J."/>
            <person name="Zuzow R."/>
            <person name="Dirks W."/>
            <person name="Good M."/>
            <person name="Goodstein D."/>
            <person name="Lemons D."/>
            <person name="Li W."/>
            <person name="Lyons J.B."/>
            <person name="Morris A."/>
            <person name="Nichols S."/>
            <person name="Richter D.J."/>
            <person name="Salamov A."/>
            <person name="Bork P."/>
            <person name="Lim W.A."/>
            <person name="Manning G."/>
            <person name="Miller W.T."/>
            <person name="McGinnis W."/>
            <person name="Shapiro H."/>
            <person name="Tjian R."/>
            <person name="Grigoriev I.V."/>
            <person name="Rokhsar D."/>
        </authorList>
    </citation>
    <scope>NUCLEOTIDE SEQUENCE [LARGE SCALE GENOMIC DNA]</scope>
    <source>
        <strain evidence="3">MX1 / ATCC 50154</strain>
    </source>
</reference>
<keyword evidence="3" id="KW-1185">Reference proteome</keyword>
<dbReference type="InterPro" id="IPR057219">
    <property type="entry name" value="DUF7897"/>
</dbReference>
<protein>
    <recommendedName>
        <fullName evidence="1">DUF7897 domain-containing protein</fullName>
    </recommendedName>
</protein>
<accession>A9UTT2</accession>
<feature type="domain" description="DUF7897" evidence="1">
    <location>
        <begin position="154"/>
        <end position="351"/>
    </location>
</feature>
<sequence>MVFEAALANFAAIKGELAGHAGISLLKKIEEASHQLIRKHIEKTYPSANQDKYIRAAIASQFVGVRDFSDEFYDLLDLASASNDVARAHICSALDELPHGFPEFDAVLLKYSAVISHYYDAYYRAWSKKVQGNETAKKLEADGSPGDAALLNPYTIITWDAATSSYTHAAYATVFKTELVPVLQAFDDLVAQLEVMQDLTAEQKNYLPFLRQYRVCLALEDIEQLDSAWEELDRRWMDCKYHIQLVHDIESGYGDPLRVKVIPDFSIRFLDMDYKDANDTIAAIQADIVEYFRQRKTDLSQKGLFALSASLAGIYYLPFQSGMSLHFRFSGQSIPNRSAVKNEKGVKIYFDAVSTGARLQTTGDMVEKVCVNGKELAALLDAVDTIVYHVAAHEVGHAIYNLDHVKGSIKPDTCTLLEEPRAELTSLTTMKLLVERGRVAGEDMAKHLASFALQDLRRFANFDSSATRPYTISAISTYKLYLETGFVTRVGDQLEFHLDKYMNVLDACQQRFEAILDAEDAHDGAALEKILEEMQQESELVHHLVQMLKPTAAN</sequence>
<evidence type="ECO:0000313" key="3">
    <source>
        <dbReference type="Proteomes" id="UP000001357"/>
    </source>
</evidence>
<dbReference type="KEGG" id="mbr:MONBRDRAFT_31533"/>